<accession>A0ABX0PAA0</accession>
<dbReference type="EMBL" id="JAAQOM010000003">
    <property type="protein sequence ID" value="NIA53110.1"/>
    <property type="molecule type" value="Genomic_DNA"/>
</dbReference>
<evidence type="ECO:0000313" key="1">
    <source>
        <dbReference type="EMBL" id="NIA53110.1"/>
    </source>
</evidence>
<keyword evidence="2" id="KW-1185">Reference proteome</keyword>
<sequence length="85" mass="9110">MKDQQGRGVVRLGDKTTHGGEVISAAQDFTVLGKRVAVEGDSTYCPKCKGKYPILPGSDTHKHHGKRVAYDRDPTACGAKLISSI</sequence>
<protein>
    <submittedName>
        <fullName evidence="1">PAAR domain-containing protein</fullName>
    </submittedName>
</protein>
<comment type="caution">
    <text evidence="1">The sequence shown here is derived from an EMBL/GenBank/DDBJ whole genome shotgun (WGS) entry which is preliminary data.</text>
</comment>
<dbReference type="Proteomes" id="UP000716322">
    <property type="component" value="Unassembled WGS sequence"/>
</dbReference>
<reference evidence="1 2" key="1">
    <citation type="submission" date="2020-03" db="EMBL/GenBank/DDBJ databases">
        <title>Genome sequence of strain Massilia sp. TW-1.</title>
        <authorList>
            <person name="Chaudhary D.K."/>
        </authorList>
    </citation>
    <scope>NUCLEOTIDE SEQUENCE [LARGE SCALE GENOMIC DNA]</scope>
    <source>
        <strain evidence="1 2">TW-1</strain>
    </source>
</reference>
<dbReference type="RefSeq" id="WP_166857406.1">
    <property type="nucleotide sequence ID" value="NZ_JAAQOM010000003.1"/>
</dbReference>
<dbReference type="CDD" id="cd14744">
    <property type="entry name" value="PAAR_CT_2"/>
    <property type="match status" value="1"/>
</dbReference>
<proteinExistence type="predicted"/>
<gene>
    <name evidence="1" type="ORF">HAV22_05500</name>
</gene>
<dbReference type="Pfam" id="PF05488">
    <property type="entry name" value="PAAR_motif"/>
    <property type="match status" value="1"/>
</dbReference>
<organism evidence="1 2">
    <name type="scientific">Telluria antibiotica</name>
    <dbReference type="NCBI Taxonomy" id="2717319"/>
    <lineage>
        <taxon>Bacteria</taxon>
        <taxon>Pseudomonadati</taxon>
        <taxon>Pseudomonadota</taxon>
        <taxon>Betaproteobacteria</taxon>
        <taxon>Burkholderiales</taxon>
        <taxon>Oxalobacteraceae</taxon>
        <taxon>Telluria group</taxon>
        <taxon>Telluria</taxon>
    </lineage>
</organism>
<evidence type="ECO:0000313" key="2">
    <source>
        <dbReference type="Proteomes" id="UP000716322"/>
    </source>
</evidence>
<name>A0ABX0PAA0_9BURK</name>
<dbReference type="InterPro" id="IPR008727">
    <property type="entry name" value="PAAR_motif"/>
</dbReference>
<dbReference type="Gene3D" id="2.60.200.60">
    <property type="match status" value="1"/>
</dbReference>